<evidence type="ECO:0000313" key="3">
    <source>
        <dbReference type="Proteomes" id="UP000183507"/>
    </source>
</evidence>
<dbReference type="GO" id="GO:0033389">
    <property type="term" value="P:putrescine biosynthetic process from arginine, via agmatine"/>
    <property type="evidence" value="ECO:0007669"/>
    <property type="project" value="TreeGrafter"/>
</dbReference>
<dbReference type="GO" id="GO:0046872">
    <property type="term" value="F:metal ion binding"/>
    <property type="evidence" value="ECO:0007669"/>
    <property type="project" value="InterPro"/>
</dbReference>
<dbReference type="PANTHER" id="PTHR11358">
    <property type="entry name" value="ARGINASE/AGMATINASE"/>
    <property type="match status" value="1"/>
</dbReference>
<dbReference type="Proteomes" id="UP000183507">
    <property type="component" value="Unassembled WGS sequence"/>
</dbReference>
<evidence type="ECO:0000256" key="1">
    <source>
        <dbReference type="PROSITE-ProRule" id="PRU00742"/>
    </source>
</evidence>
<name>A0A1G6QFG6_9BACI</name>
<dbReference type="EMBL" id="FMZR01000003">
    <property type="protein sequence ID" value="SDC91220.1"/>
    <property type="molecule type" value="Genomic_DNA"/>
</dbReference>
<dbReference type="InterPro" id="IPR006035">
    <property type="entry name" value="Ureohydrolase"/>
</dbReference>
<protein>
    <submittedName>
        <fullName evidence="2">Arginase family protein</fullName>
    </submittedName>
</protein>
<dbReference type="InterPro" id="IPR023696">
    <property type="entry name" value="Ureohydrolase_dom_sf"/>
</dbReference>
<dbReference type="GO" id="GO:0008783">
    <property type="term" value="F:agmatinase activity"/>
    <property type="evidence" value="ECO:0007669"/>
    <property type="project" value="TreeGrafter"/>
</dbReference>
<dbReference type="RefSeq" id="WP_048566429.1">
    <property type="nucleotide sequence ID" value="NZ_FMZR01000003.1"/>
</dbReference>
<reference evidence="3" key="1">
    <citation type="submission" date="2016-10" db="EMBL/GenBank/DDBJ databases">
        <authorList>
            <person name="Varghese N."/>
        </authorList>
    </citation>
    <scope>NUCLEOTIDE SEQUENCE [LARGE SCALE GENOMIC DNA]</scope>
    <source>
        <strain evidence="3">KPR-7A</strain>
    </source>
</reference>
<organism evidence="2 3">
    <name type="scientific">Bacillus wiedmannii</name>
    <dbReference type="NCBI Taxonomy" id="1890302"/>
    <lineage>
        <taxon>Bacteria</taxon>
        <taxon>Bacillati</taxon>
        <taxon>Bacillota</taxon>
        <taxon>Bacilli</taxon>
        <taxon>Bacillales</taxon>
        <taxon>Bacillaceae</taxon>
        <taxon>Bacillus</taxon>
        <taxon>Bacillus cereus group</taxon>
    </lineage>
</organism>
<dbReference type="Gene3D" id="3.40.800.10">
    <property type="entry name" value="Ureohydrolase domain"/>
    <property type="match status" value="1"/>
</dbReference>
<dbReference type="Pfam" id="PF00491">
    <property type="entry name" value="Arginase"/>
    <property type="match status" value="1"/>
</dbReference>
<sequence length="253" mass="29265">MSLLYSGLTFLNFDDTYLLQNKLHSYSHEDIDFSHLEHSNLYCETPSLKRIKRELYRRKQRGITFIGSGNYHYVSYLLLKEIDEPFSLILFDHHTDMNLKEENEHTLISCGSWVSFTLQNNPKLKKVIIIGPSSLTIHSNDYSCVEVFPIDTTYEVSTHTILSHIHTDTIYVSIDKDVLDSKVTITNWDQGHMKLSTLLKCLHSLIRNKNVYGIDICGELPVYPSQLFLAKYANAIKKNEKANLQILKSIYNT</sequence>
<dbReference type="SUPFAM" id="SSF52768">
    <property type="entry name" value="Arginase/deacetylase"/>
    <property type="match status" value="1"/>
</dbReference>
<comment type="similarity">
    <text evidence="1">Belongs to the arginase family.</text>
</comment>
<dbReference type="PROSITE" id="PS51409">
    <property type="entry name" value="ARGINASE_2"/>
    <property type="match status" value="1"/>
</dbReference>
<proteinExistence type="inferred from homology"/>
<accession>A0A1G6QFG6</accession>
<dbReference type="AlphaFoldDB" id="A0A1G6QFG6"/>
<evidence type="ECO:0000313" key="2">
    <source>
        <dbReference type="EMBL" id="SDC91220.1"/>
    </source>
</evidence>
<dbReference type="PANTHER" id="PTHR11358:SF41">
    <property type="entry name" value="ARGINASE"/>
    <property type="match status" value="1"/>
</dbReference>
<gene>
    <name evidence="2" type="ORF">SAMN04487767_103492</name>
</gene>